<evidence type="ECO:0000313" key="2">
    <source>
        <dbReference type="EMBL" id="GFH05568.1"/>
    </source>
</evidence>
<sequence length="53" mass="5564">MDPGLSDFWAMRDLAELSKGAFSQLPPWLEAAAMRAAALAAATGTLALITTRS</sequence>
<gene>
    <name evidence="2" type="ORF">HaLaN_00050</name>
</gene>
<name>A0A699YCJ5_HAELA</name>
<keyword evidence="3" id="KW-1185">Reference proteome</keyword>
<protein>
    <submittedName>
        <fullName evidence="2">Phox domain-containing isoform 1</fullName>
    </submittedName>
</protein>
<evidence type="ECO:0000313" key="3">
    <source>
        <dbReference type="Proteomes" id="UP000485058"/>
    </source>
</evidence>
<evidence type="ECO:0000256" key="1">
    <source>
        <dbReference type="SAM" id="Phobius"/>
    </source>
</evidence>
<accession>A0A699YCJ5</accession>
<dbReference type="EMBL" id="BLLF01000002">
    <property type="protein sequence ID" value="GFH05568.1"/>
    <property type="molecule type" value="Genomic_DNA"/>
</dbReference>
<proteinExistence type="predicted"/>
<feature type="non-terminal residue" evidence="2">
    <location>
        <position position="1"/>
    </location>
</feature>
<keyword evidence="1" id="KW-0812">Transmembrane</keyword>
<keyword evidence="1" id="KW-1133">Transmembrane helix</keyword>
<comment type="caution">
    <text evidence="2">The sequence shown here is derived from an EMBL/GenBank/DDBJ whole genome shotgun (WGS) entry which is preliminary data.</text>
</comment>
<dbReference type="Proteomes" id="UP000485058">
    <property type="component" value="Unassembled WGS sequence"/>
</dbReference>
<reference evidence="2 3" key="1">
    <citation type="submission" date="2020-02" db="EMBL/GenBank/DDBJ databases">
        <title>Draft genome sequence of Haematococcus lacustris strain NIES-144.</title>
        <authorList>
            <person name="Morimoto D."/>
            <person name="Nakagawa S."/>
            <person name="Yoshida T."/>
            <person name="Sawayama S."/>
        </authorList>
    </citation>
    <scope>NUCLEOTIDE SEQUENCE [LARGE SCALE GENOMIC DNA]</scope>
    <source>
        <strain evidence="2 3">NIES-144</strain>
    </source>
</reference>
<organism evidence="2 3">
    <name type="scientific">Haematococcus lacustris</name>
    <name type="common">Green alga</name>
    <name type="synonym">Haematococcus pluvialis</name>
    <dbReference type="NCBI Taxonomy" id="44745"/>
    <lineage>
        <taxon>Eukaryota</taxon>
        <taxon>Viridiplantae</taxon>
        <taxon>Chlorophyta</taxon>
        <taxon>core chlorophytes</taxon>
        <taxon>Chlorophyceae</taxon>
        <taxon>CS clade</taxon>
        <taxon>Chlamydomonadales</taxon>
        <taxon>Haematococcaceae</taxon>
        <taxon>Haematococcus</taxon>
    </lineage>
</organism>
<dbReference type="AlphaFoldDB" id="A0A699YCJ5"/>
<feature type="transmembrane region" description="Helical" evidence="1">
    <location>
        <begin position="32"/>
        <end position="51"/>
    </location>
</feature>
<keyword evidence="1" id="KW-0472">Membrane</keyword>